<dbReference type="GO" id="GO:0000162">
    <property type="term" value="P:L-tryptophan biosynthetic process"/>
    <property type="evidence" value="ECO:0007669"/>
    <property type="project" value="UniProtKB-UniRule"/>
</dbReference>
<dbReference type="NCBIfam" id="NF001377">
    <property type="entry name" value="PRK00278.2-4"/>
    <property type="match status" value="1"/>
</dbReference>
<keyword evidence="7 15" id="KW-0028">Amino-acid biosynthesis</keyword>
<evidence type="ECO:0000259" key="18">
    <source>
        <dbReference type="Pfam" id="PF00697"/>
    </source>
</evidence>
<evidence type="ECO:0000256" key="9">
    <source>
        <dbReference type="ARBA" id="ARBA00022822"/>
    </source>
</evidence>
<organism evidence="19 20">
    <name type="scientific">Pseudoalteromonas denitrificans DSM 6059</name>
    <dbReference type="NCBI Taxonomy" id="1123010"/>
    <lineage>
        <taxon>Bacteria</taxon>
        <taxon>Pseudomonadati</taxon>
        <taxon>Pseudomonadota</taxon>
        <taxon>Gammaproteobacteria</taxon>
        <taxon>Alteromonadales</taxon>
        <taxon>Pseudoalteromonadaceae</taxon>
        <taxon>Pseudoalteromonas</taxon>
    </lineage>
</organism>
<dbReference type="AlphaFoldDB" id="A0A1I1QUS8"/>
<dbReference type="NCBIfam" id="NF006945">
    <property type="entry name" value="PRK09427.1"/>
    <property type="match status" value="1"/>
</dbReference>
<dbReference type="PROSITE" id="PS00614">
    <property type="entry name" value="IGPS"/>
    <property type="match status" value="1"/>
</dbReference>
<evidence type="ECO:0000256" key="1">
    <source>
        <dbReference type="ARBA" id="ARBA00001164"/>
    </source>
</evidence>
<dbReference type="HAMAP" id="MF_00135">
    <property type="entry name" value="PRAI"/>
    <property type="match status" value="1"/>
</dbReference>
<dbReference type="InterPro" id="IPR001240">
    <property type="entry name" value="PRAI_dom"/>
</dbReference>
<dbReference type="EMBL" id="FOLO01000044">
    <property type="protein sequence ID" value="SFD25747.1"/>
    <property type="molecule type" value="Genomic_DNA"/>
</dbReference>
<reference evidence="19 20" key="1">
    <citation type="submission" date="2016-10" db="EMBL/GenBank/DDBJ databases">
        <authorList>
            <person name="de Groot N.N."/>
        </authorList>
    </citation>
    <scope>NUCLEOTIDE SEQUENCE [LARGE SCALE GENOMIC DNA]</scope>
    <source>
        <strain evidence="19 20">DSM 6059</strain>
    </source>
</reference>
<dbReference type="GO" id="GO:0004425">
    <property type="term" value="F:indole-3-glycerol-phosphate synthase activity"/>
    <property type="evidence" value="ECO:0007669"/>
    <property type="project" value="UniProtKB-UniRule"/>
</dbReference>
<dbReference type="CDD" id="cd00331">
    <property type="entry name" value="IGPS"/>
    <property type="match status" value="1"/>
</dbReference>
<feature type="domain" description="N-(5'phosphoribosyl) anthranilate isomerase (PRAI)" evidence="18">
    <location>
        <begin position="260"/>
        <end position="452"/>
    </location>
</feature>
<keyword evidence="13" id="KW-0511">Multifunctional enzyme</keyword>
<dbReference type="RefSeq" id="WP_091988842.1">
    <property type="nucleotide sequence ID" value="NZ_FOLO01000044.1"/>
</dbReference>
<evidence type="ECO:0000259" key="17">
    <source>
        <dbReference type="Pfam" id="PF00218"/>
    </source>
</evidence>
<evidence type="ECO:0000256" key="8">
    <source>
        <dbReference type="ARBA" id="ARBA00022793"/>
    </source>
</evidence>
<keyword evidence="12 15" id="KW-0456">Lyase</keyword>
<dbReference type="Gene3D" id="3.20.20.70">
    <property type="entry name" value="Aldolase class I"/>
    <property type="match status" value="2"/>
</dbReference>
<dbReference type="InterPro" id="IPR001468">
    <property type="entry name" value="Indole-3-GlycerolPSynthase_CS"/>
</dbReference>
<comment type="pathway">
    <text evidence="4 15">Amino-acid biosynthesis; L-tryptophan biosynthesis; L-tryptophan from chorismate: step 4/5.</text>
</comment>
<dbReference type="InterPro" id="IPR013785">
    <property type="entry name" value="Aldolase_TIM"/>
</dbReference>
<dbReference type="EC" id="5.3.1.24" evidence="16"/>
<keyword evidence="10 15" id="KW-0057">Aromatic amino acid biosynthesis</keyword>
<dbReference type="Proteomes" id="UP000198862">
    <property type="component" value="Unassembled WGS sequence"/>
</dbReference>
<accession>A0A1I1QUS8</accession>
<evidence type="ECO:0000256" key="16">
    <source>
        <dbReference type="HAMAP-Rule" id="MF_00135"/>
    </source>
</evidence>
<sequence>MANVLEKIVTDKAIELEERKQQRPLSSFIDTVKPSTRSFYQALRRTDNGGTHFILECKKASPSKGLIRAHFDLDEITAVYKNYATCISVLTDEKYFQGSFDYLQTVRNNVEQPLIGKDFYIDEYQVYFARLHGADAILLMLSVLSNQEYKKLAQVAQSLNMSILTEVSNETEVHRALELDAQIIGINNRDLRDLSTNLATTEKLRALIPQDKIVISESGIYTHDDVKRLSPLCNGFLVGSSIMAQNDMEQACRKLILGENKVCGLTRCDDAIAAYNAGAVFGGLIFYSKSPRFVDLDCAKAIVDSAPLSFVGVFVNASIEHVVEYAHQLKLNVVQLHGSESADYITKLKNKLPKSCKIWQAFAIKNELPPVTKNIDRYLFDTHSDSLPGGTGQVFDWTLLKDFNNSYMLAGGLNSDNIQQASLIGATGLDINSGVETEPGKKSTDKINDVFKKLRQY</sequence>
<comment type="similarity">
    <text evidence="6">In the C-terminal section; belongs to the TrpF family.</text>
</comment>
<evidence type="ECO:0000256" key="14">
    <source>
        <dbReference type="ARBA" id="ARBA00025592"/>
    </source>
</evidence>
<proteinExistence type="inferred from homology"/>
<dbReference type="InterPro" id="IPR045186">
    <property type="entry name" value="Indole-3-glycerol_P_synth"/>
</dbReference>
<dbReference type="Pfam" id="PF00218">
    <property type="entry name" value="IGPS"/>
    <property type="match status" value="1"/>
</dbReference>
<comment type="similarity">
    <text evidence="5">In the N-terminal section; belongs to the TrpC family.</text>
</comment>
<evidence type="ECO:0000256" key="4">
    <source>
        <dbReference type="ARBA" id="ARBA00004696"/>
    </source>
</evidence>
<evidence type="ECO:0000256" key="5">
    <source>
        <dbReference type="ARBA" id="ARBA00007902"/>
    </source>
</evidence>
<dbReference type="HAMAP" id="MF_00134_B">
    <property type="entry name" value="IGPS_B"/>
    <property type="match status" value="1"/>
</dbReference>
<dbReference type="PANTHER" id="PTHR22854">
    <property type="entry name" value="TRYPTOPHAN BIOSYNTHESIS PROTEIN"/>
    <property type="match status" value="1"/>
</dbReference>
<dbReference type="SUPFAM" id="SSF51366">
    <property type="entry name" value="Ribulose-phoshate binding barrel"/>
    <property type="match status" value="2"/>
</dbReference>
<evidence type="ECO:0000256" key="10">
    <source>
        <dbReference type="ARBA" id="ARBA00023141"/>
    </source>
</evidence>
<evidence type="ECO:0000256" key="7">
    <source>
        <dbReference type="ARBA" id="ARBA00022605"/>
    </source>
</evidence>
<evidence type="ECO:0000313" key="20">
    <source>
        <dbReference type="Proteomes" id="UP000198862"/>
    </source>
</evidence>
<gene>
    <name evidence="16" type="primary">trpF</name>
    <name evidence="15" type="synonym">trpC</name>
    <name evidence="19" type="ORF">SAMN02745724_04017</name>
</gene>
<evidence type="ECO:0000313" key="19">
    <source>
        <dbReference type="EMBL" id="SFD25747.1"/>
    </source>
</evidence>
<comment type="similarity">
    <text evidence="15">Belongs to the TrpC family.</text>
</comment>
<keyword evidence="11 16" id="KW-0413">Isomerase</keyword>
<dbReference type="InterPro" id="IPR013798">
    <property type="entry name" value="Indole-3-glycerol_P_synth_dom"/>
</dbReference>
<evidence type="ECO:0000256" key="15">
    <source>
        <dbReference type="HAMAP-Rule" id="MF_00134"/>
    </source>
</evidence>
<evidence type="ECO:0000256" key="11">
    <source>
        <dbReference type="ARBA" id="ARBA00023235"/>
    </source>
</evidence>
<dbReference type="GO" id="GO:0004640">
    <property type="term" value="F:phosphoribosylanthranilate isomerase activity"/>
    <property type="evidence" value="ECO:0007669"/>
    <property type="project" value="UniProtKB-UniRule"/>
</dbReference>
<comment type="function">
    <text evidence="14">Bifunctional enzyme that catalyzes two sequential steps of tryptophan biosynthetic pathway. The first reaction is catalyzed by the isomerase, coded by the TrpF domain; the second reaction is catalyzed by the synthase, coded by the TrpC domain.</text>
</comment>
<keyword evidence="20" id="KW-1185">Reference proteome</keyword>
<comment type="pathway">
    <text evidence="3 16">Amino-acid biosynthesis; L-tryptophan biosynthesis; L-tryptophan from chorismate: step 3/5.</text>
</comment>
<dbReference type="STRING" id="1123010.SAMN02745724_04017"/>
<keyword evidence="8 15" id="KW-0210">Decarboxylase</keyword>
<dbReference type="OrthoDB" id="9804217at2"/>
<dbReference type="EC" id="4.1.1.48" evidence="15"/>
<protein>
    <recommendedName>
        <fullName evidence="15 16">Multifunctional fusion protein</fullName>
    </recommendedName>
    <domain>
        <recommendedName>
            <fullName evidence="15">Indole-3-glycerol phosphate synthase</fullName>
            <shortName evidence="15">IGPS</shortName>
            <ecNumber evidence="15">4.1.1.48</ecNumber>
        </recommendedName>
    </domain>
    <domain>
        <recommendedName>
            <fullName evidence="16">N-(5'-phosphoribosyl)anthranilate isomerase</fullName>
            <shortName evidence="16">PRAI</shortName>
            <ecNumber evidence="16">5.3.1.24</ecNumber>
        </recommendedName>
    </domain>
</protein>
<evidence type="ECO:0000256" key="6">
    <source>
        <dbReference type="ARBA" id="ARBA00009847"/>
    </source>
</evidence>
<dbReference type="Pfam" id="PF00697">
    <property type="entry name" value="PRAI"/>
    <property type="match status" value="1"/>
</dbReference>
<keyword evidence="9 15" id="KW-0822">Tryptophan biosynthesis</keyword>
<name>A0A1I1QUS8_9GAMM</name>
<dbReference type="CDD" id="cd00405">
    <property type="entry name" value="PRAI"/>
    <property type="match status" value="1"/>
</dbReference>
<evidence type="ECO:0000256" key="3">
    <source>
        <dbReference type="ARBA" id="ARBA00004664"/>
    </source>
</evidence>
<comment type="catalytic activity">
    <reaction evidence="2 15">
        <text>1-(2-carboxyphenylamino)-1-deoxy-D-ribulose 5-phosphate + H(+) = (1S,2R)-1-C-(indol-3-yl)glycerol 3-phosphate + CO2 + H2O</text>
        <dbReference type="Rhea" id="RHEA:23476"/>
        <dbReference type="ChEBI" id="CHEBI:15377"/>
        <dbReference type="ChEBI" id="CHEBI:15378"/>
        <dbReference type="ChEBI" id="CHEBI:16526"/>
        <dbReference type="ChEBI" id="CHEBI:58613"/>
        <dbReference type="ChEBI" id="CHEBI:58866"/>
        <dbReference type="EC" id="4.1.1.48"/>
    </reaction>
</comment>
<evidence type="ECO:0000256" key="13">
    <source>
        <dbReference type="ARBA" id="ARBA00023268"/>
    </source>
</evidence>
<evidence type="ECO:0000256" key="2">
    <source>
        <dbReference type="ARBA" id="ARBA00001633"/>
    </source>
</evidence>
<comment type="catalytic activity">
    <reaction evidence="1 16">
        <text>N-(5-phospho-beta-D-ribosyl)anthranilate = 1-(2-carboxyphenylamino)-1-deoxy-D-ribulose 5-phosphate</text>
        <dbReference type="Rhea" id="RHEA:21540"/>
        <dbReference type="ChEBI" id="CHEBI:18277"/>
        <dbReference type="ChEBI" id="CHEBI:58613"/>
        <dbReference type="EC" id="5.3.1.24"/>
    </reaction>
</comment>
<dbReference type="FunFam" id="3.20.20.70:FF:000024">
    <property type="entry name" value="Indole-3-glycerol phosphate synthase"/>
    <property type="match status" value="1"/>
</dbReference>
<comment type="similarity">
    <text evidence="16">Belongs to the TrpF family.</text>
</comment>
<evidence type="ECO:0000256" key="12">
    <source>
        <dbReference type="ARBA" id="ARBA00023239"/>
    </source>
</evidence>
<dbReference type="InterPro" id="IPR011060">
    <property type="entry name" value="RibuloseP-bd_barrel"/>
</dbReference>
<dbReference type="PANTHER" id="PTHR22854:SF2">
    <property type="entry name" value="INDOLE-3-GLYCEROL-PHOSPHATE SYNTHASE"/>
    <property type="match status" value="1"/>
</dbReference>
<dbReference type="UniPathway" id="UPA00035">
    <property type="reaction ID" value="UER00042"/>
</dbReference>
<feature type="domain" description="Indole-3-glycerol phosphate synthase" evidence="17">
    <location>
        <begin position="5"/>
        <end position="255"/>
    </location>
</feature>